<organism evidence="8">
    <name type="scientific">Candidatus Tisiphia endosymbiont of Sergentomyia squamirostris</name>
    <dbReference type="NCBI Taxonomy" id="3113639"/>
    <lineage>
        <taxon>Bacteria</taxon>
        <taxon>Pseudomonadati</taxon>
        <taxon>Pseudomonadota</taxon>
        <taxon>Alphaproteobacteria</taxon>
        <taxon>Rickettsiales</taxon>
        <taxon>Rickettsiaceae</taxon>
        <taxon>Rickettsieae</taxon>
        <taxon>Candidatus Tisiphia</taxon>
    </lineage>
</organism>
<proteinExistence type="inferred from homology"/>
<keyword evidence="4 7" id="KW-0812">Transmembrane</keyword>
<feature type="transmembrane region" description="Helical" evidence="7">
    <location>
        <begin position="128"/>
        <end position="149"/>
    </location>
</feature>
<dbReference type="InterPro" id="IPR050601">
    <property type="entry name" value="CPA3_antiporter_subunitC"/>
</dbReference>
<dbReference type="PANTHER" id="PTHR34583">
    <property type="entry name" value="ANTIPORTER SUBUNIT MNHC2-RELATED"/>
    <property type="match status" value="1"/>
</dbReference>
<feature type="transmembrane region" description="Helical" evidence="7">
    <location>
        <begin position="37"/>
        <end position="54"/>
    </location>
</feature>
<evidence type="ECO:0000256" key="3">
    <source>
        <dbReference type="ARBA" id="ARBA00022475"/>
    </source>
</evidence>
<evidence type="ECO:0000256" key="1">
    <source>
        <dbReference type="ARBA" id="ARBA00004651"/>
    </source>
</evidence>
<accession>A0AAT9G884</accession>
<reference evidence="8" key="1">
    <citation type="submission" date="2024-01" db="EMBL/GenBank/DDBJ databases">
        <title>Sequencing the genomes of a sandfly, Sergentomyia squamirostris, and its two endosymbionts.</title>
        <authorList>
            <person name="Itokawa K."/>
            <person name="Sanjoba C."/>
        </authorList>
    </citation>
    <scope>NUCLEOTIDE SEQUENCE</scope>
    <source>
        <strain evidence="8">RiSSQ</strain>
    </source>
</reference>
<protein>
    <submittedName>
        <fullName evidence="8">Na+/H+ antiporter subunit C</fullName>
    </submittedName>
</protein>
<keyword evidence="5 7" id="KW-1133">Transmembrane helix</keyword>
<dbReference type="Gene3D" id="1.10.287.3510">
    <property type="match status" value="1"/>
</dbReference>
<evidence type="ECO:0000256" key="5">
    <source>
        <dbReference type="ARBA" id="ARBA00022989"/>
    </source>
</evidence>
<evidence type="ECO:0000256" key="6">
    <source>
        <dbReference type="ARBA" id="ARBA00023136"/>
    </source>
</evidence>
<comment type="subcellular location">
    <subcellularLocation>
        <location evidence="1">Cell membrane</location>
        <topology evidence="1">Multi-pass membrane protein</topology>
    </subcellularLocation>
</comment>
<sequence length="174" mass="19337">MFLETIYISKILYFFTLLVLVSGLFIMLTSDNYVRKIIGLSVMQSSVLIFYLMLGKVNGGIVPIERTIDFLHNSTSAGNLCVDPVLESSRTFEYAPVLRSVSPTNSSAEANYVRSLILHSYSSPLPQVLMLTAIVVGFATLSLGLSLIYRISKQFNTISESEINFSETTNDRSE</sequence>
<comment type="similarity">
    <text evidence="2">Belongs to the CPA3 antiporters (TC 2.A.63) subunit C family.</text>
</comment>
<gene>
    <name evidence="8" type="ORF">DMENIID0002_05820</name>
</gene>
<dbReference type="InterPro" id="IPR039428">
    <property type="entry name" value="NUOK/Mnh_C1-like"/>
</dbReference>
<feature type="transmembrane region" description="Helical" evidence="7">
    <location>
        <begin position="6"/>
        <end position="28"/>
    </location>
</feature>
<evidence type="ECO:0000256" key="2">
    <source>
        <dbReference type="ARBA" id="ARBA00010388"/>
    </source>
</evidence>
<dbReference type="AlphaFoldDB" id="A0AAT9G884"/>
<dbReference type="PANTHER" id="PTHR34583:SF2">
    <property type="entry name" value="ANTIPORTER SUBUNIT MNHC2-RELATED"/>
    <property type="match status" value="1"/>
</dbReference>
<keyword evidence="3" id="KW-1003">Cell membrane</keyword>
<dbReference type="EMBL" id="AP029170">
    <property type="protein sequence ID" value="BFD45936.1"/>
    <property type="molecule type" value="Genomic_DNA"/>
</dbReference>
<dbReference type="GO" id="GO:0005886">
    <property type="term" value="C:plasma membrane"/>
    <property type="evidence" value="ECO:0007669"/>
    <property type="project" value="UniProtKB-SubCell"/>
</dbReference>
<evidence type="ECO:0000256" key="7">
    <source>
        <dbReference type="SAM" id="Phobius"/>
    </source>
</evidence>
<evidence type="ECO:0000256" key="4">
    <source>
        <dbReference type="ARBA" id="ARBA00022692"/>
    </source>
</evidence>
<name>A0AAT9G884_9RICK</name>
<dbReference type="Pfam" id="PF00420">
    <property type="entry name" value="Oxidored_q2"/>
    <property type="match status" value="1"/>
</dbReference>
<evidence type="ECO:0000313" key="8">
    <source>
        <dbReference type="EMBL" id="BFD45936.1"/>
    </source>
</evidence>
<keyword evidence="6 7" id="KW-0472">Membrane</keyword>